<dbReference type="PROSITE" id="PS51186">
    <property type="entry name" value="GNAT"/>
    <property type="match status" value="1"/>
</dbReference>
<accession>A0ABN2K4U5</accession>
<dbReference type="PANTHER" id="PTHR43877:SF5">
    <property type="entry name" value="BLL8307 PROTEIN"/>
    <property type="match status" value="1"/>
</dbReference>
<dbReference type="InterPro" id="IPR016181">
    <property type="entry name" value="Acyl_CoA_acyltransferase"/>
</dbReference>
<evidence type="ECO:0000256" key="2">
    <source>
        <dbReference type="ARBA" id="ARBA00023315"/>
    </source>
</evidence>
<evidence type="ECO:0000313" key="5">
    <source>
        <dbReference type="Proteomes" id="UP001501475"/>
    </source>
</evidence>
<feature type="domain" description="N-acetyltransferase" evidence="3">
    <location>
        <begin position="218"/>
        <end position="347"/>
    </location>
</feature>
<dbReference type="SUPFAM" id="SSF55729">
    <property type="entry name" value="Acyl-CoA N-acyltransferases (Nat)"/>
    <property type="match status" value="1"/>
</dbReference>
<dbReference type="Proteomes" id="UP001501475">
    <property type="component" value="Unassembled WGS sequence"/>
</dbReference>
<dbReference type="InterPro" id="IPR000182">
    <property type="entry name" value="GNAT_dom"/>
</dbReference>
<organism evidence="4 5">
    <name type="scientific">Nostocoides vanveenii</name>
    <dbReference type="NCBI Taxonomy" id="330835"/>
    <lineage>
        <taxon>Bacteria</taxon>
        <taxon>Bacillati</taxon>
        <taxon>Actinomycetota</taxon>
        <taxon>Actinomycetes</taxon>
        <taxon>Micrococcales</taxon>
        <taxon>Intrasporangiaceae</taxon>
        <taxon>Nostocoides</taxon>
    </lineage>
</organism>
<proteinExistence type="predicted"/>
<keyword evidence="2" id="KW-0012">Acyltransferase</keyword>
<gene>
    <name evidence="4" type="ORF">GCM10009810_06130</name>
</gene>
<keyword evidence="5" id="KW-1185">Reference proteome</keyword>
<dbReference type="CDD" id="cd04301">
    <property type="entry name" value="NAT_SF"/>
    <property type="match status" value="1"/>
</dbReference>
<dbReference type="Pfam" id="PF24553">
    <property type="entry name" value="Rv0428c_C"/>
    <property type="match status" value="1"/>
</dbReference>
<dbReference type="InterPro" id="IPR050832">
    <property type="entry name" value="Bact_Acetyltransf"/>
</dbReference>
<evidence type="ECO:0000256" key="1">
    <source>
        <dbReference type="ARBA" id="ARBA00022679"/>
    </source>
</evidence>
<evidence type="ECO:0000313" key="4">
    <source>
        <dbReference type="EMBL" id="GAA1748357.1"/>
    </source>
</evidence>
<keyword evidence="1" id="KW-0808">Transferase</keyword>
<reference evidence="4 5" key="1">
    <citation type="journal article" date="2019" name="Int. J. Syst. Evol. Microbiol.">
        <title>The Global Catalogue of Microorganisms (GCM) 10K type strain sequencing project: providing services to taxonomists for standard genome sequencing and annotation.</title>
        <authorList>
            <consortium name="The Broad Institute Genomics Platform"/>
            <consortium name="The Broad Institute Genome Sequencing Center for Infectious Disease"/>
            <person name="Wu L."/>
            <person name="Ma J."/>
        </authorList>
    </citation>
    <scope>NUCLEOTIDE SEQUENCE [LARGE SCALE GENOMIC DNA]</scope>
    <source>
        <strain evidence="4 5">JCM 15591</strain>
    </source>
</reference>
<evidence type="ECO:0000259" key="3">
    <source>
        <dbReference type="PROSITE" id="PS51186"/>
    </source>
</evidence>
<comment type="caution">
    <text evidence="4">The sequence shown here is derived from an EMBL/GenBank/DDBJ whole genome shotgun (WGS) entry which is preliminary data.</text>
</comment>
<dbReference type="Gene3D" id="3.40.630.30">
    <property type="match status" value="1"/>
</dbReference>
<dbReference type="InterPro" id="IPR056935">
    <property type="entry name" value="Rv0428c-like_C"/>
</dbReference>
<dbReference type="EMBL" id="BAAAPN010000017">
    <property type="protein sequence ID" value="GAA1748357.1"/>
    <property type="molecule type" value="Genomic_DNA"/>
</dbReference>
<sequence length="347" mass="36789">MRDSGPVAASDEVRAVVRFRIEPAPPPGEPYLTDAVGTVIVNGPDEIVLATRRGRVAIPRRLVVATRIVPPAPPRRGVVGGELAPLELHREVADSWPPMERTQLGDWILRASRGFTSRGNSVVPVGDPGLPLNAALDAVESWYADRGLPANLTLADPRPSTDAAGVLTVDVSRDPVGALLIDRGYAVSDPSLFLTATPAVVHRSLVGMARVERGPAGRVTVQADRALTDAWLACYEGYRSNDAEAARAIMTGSPAQAFATALMDGRAVGVGRLGMSGSWGGLAAMWVDPAYRRSGVAQGMMGELVAAATDLGAQRLHLQVWAHNEPALALYRRLGFRVHHAYVNATG</sequence>
<dbReference type="Pfam" id="PF00583">
    <property type="entry name" value="Acetyltransf_1"/>
    <property type="match status" value="1"/>
</dbReference>
<name>A0ABN2K4U5_9MICO</name>
<protein>
    <submittedName>
        <fullName evidence="4">GNAT family N-acetyltransferase</fullName>
    </submittedName>
</protein>
<dbReference type="PANTHER" id="PTHR43877">
    <property type="entry name" value="AMINOALKYLPHOSPHONATE N-ACETYLTRANSFERASE-RELATED-RELATED"/>
    <property type="match status" value="1"/>
</dbReference>